<protein>
    <submittedName>
        <fullName evidence="1">Uncharacterized protein</fullName>
    </submittedName>
</protein>
<gene>
    <name evidence="1" type="ORF">NEOLEDRAFT_1033002</name>
</gene>
<dbReference type="Gene3D" id="3.40.50.1820">
    <property type="entry name" value="alpha/beta hydrolase"/>
    <property type="match status" value="1"/>
</dbReference>
<proteinExistence type="predicted"/>
<name>A0A165N2Q5_9AGAM</name>
<organism evidence="1 2">
    <name type="scientific">Neolentinus lepideus HHB14362 ss-1</name>
    <dbReference type="NCBI Taxonomy" id="1314782"/>
    <lineage>
        <taxon>Eukaryota</taxon>
        <taxon>Fungi</taxon>
        <taxon>Dikarya</taxon>
        <taxon>Basidiomycota</taxon>
        <taxon>Agaricomycotina</taxon>
        <taxon>Agaricomycetes</taxon>
        <taxon>Gloeophyllales</taxon>
        <taxon>Gloeophyllaceae</taxon>
        <taxon>Neolentinus</taxon>
    </lineage>
</organism>
<reference evidence="1 2" key="1">
    <citation type="journal article" date="2016" name="Mol. Biol. Evol.">
        <title>Comparative Genomics of Early-Diverging Mushroom-Forming Fungi Provides Insights into the Origins of Lignocellulose Decay Capabilities.</title>
        <authorList>
            <person name="Nagy L.G."/>
            <person name="Riley R."/>
            <person name="Tritt A."/>
            <person name="Adam C."/>
            <person name="Daum C."/>
            <person name="Floudas D."/>
            <person name="Sun H."/>
            <person name="Yadav J.S."/>
            <person name="Pangilinan J."/>
            <person name="Larsson K.H."/>
            <person name="Matsuura K."/>
            <person name="Barry K."/>
            <person name="Labutti K."/>
            <person name="Kuo R."/>
            <person name="Ohm R.A."/>
            <person name="Bhattacharya S.S."/>
            <person name="Shirouzu T."/>
            <person name="Yoshinaga Y."/>
            <person name="Martin F.M."/>
            <person name="Grigoriev I.V."/>
            <person name="Hibbett D.S."/>
        </authorList>
    </citation>
    <scope>NUCLEOTIDE SEQUENCE [LARGE SCALE GENOMIC DNA]</scope>
    <source>
        <strain evidence="1 2">HHB14362 ss-1</strain>
    </source>
</reference>
<dbReference type="InterPro" id="IPR029058">
    <property type="entry name" value="AB_hydrolase_fold"/>
</dbReference>
<dbReference type="AlphaFoldDB" id="A0A165N2Q5"/>
<evidence type="ECO:0000313" key="1">
    <source>
        <dbReference type="EMBL" id="KZT19099.1"/>
    </source>
</evidence>
<keyword evidence="2" id="KW-1185">Reference proteome</keyword>
<dbReference type="SUPFAM" id="SSF53474">
    <property type="entry name" value="alpha/beta-Hydrolases"/>
    <property type="match status" value="1"/>
</dbReference>
<dbReference type="Proteomes" id="UP000076761">
    <property type="component" value="Unassembled WGS sequence"/>
</dbReference>
<dbReference type="EMBL" id="KV425650">
    <property type="protein sequence ID" value="KZT19099.1"/>
    <property type="molecule type" value="Genomic_DNA"/>
</dbReference>
<accession>A0A165N2Q5</accession>
<dbReference type="OrthoDB" id="5311491at2759"/>
<feature type="non-terminal residue" evidence="1">
    <location>
        <position position="251"/>
    </location>
</feature>
<feature type="non-terminal residue" evidence="1">
    <location>
        <position position="1"/>
    </location>
</feature>
<dbReference type="InParanoid" id="A0A165N2Q5"/>
<sequence length="251" mass="28075">EIHYTDSGYVPGSCNYTTLVIYHGSAFTSGTFHKLLPLGAKDGVRVVILNRRDYAGSSRYTDAELEDLSAGKQVFMERIAVDVANFLIWFAEEFKVPAISADGRTGGFALMGWSMGNATPCALFAYPKAVTKERYAKLELYVRQLILYDPPHLTFGYPQPPEGYNSLTDPAFASPAEVFDNFQYWVSGYYNHVGLPTRKVLELDFTERGARPSVDNMTPTEYEKNFDGAAAARTEFPMFFSMQPVLNEMGQ</sequence>
<evidence type="ECO:0000313" key="2">
    <source>
        <dbReference type="Proteomes" id="UP000076761"/>
    </source>
</evidence>